<dbReference type="InterPro" id="IPR000056">
    <property type="entry name" value="Ribul_P_3_epim-like"/>
</dbReference>
<protein>
    <recommendedName>
        <fullName evidence="4">Ribulose-phosphate 3-epimerase</fullName>
    </recommendedName>
</protein>
<dbReference type="Gene3D" id="3.20.20.70">
    <property type="entry name" value="Aldolase class I"/>
    <property type="match status" value="1"/>
</dbReference>
<keyword evidence="2" id="KW-0413">Isomerase</keyword>
<sequence length="127" mass="14143">SVVPGKSGQKFIESTHEKIQRISKDLKQHNFEGYIEVDGGVNLENIGSCFEDGARAFVGGSAIIGQSDVRLIIKEFRNNILESRRRSLIKKAHEIGGKELVNSWIDLHVVGKKKNSLIQIAKELGFQ</sequence>
<feature type="non-terminal residue" evidence="3">
    <location>
        <position position="1"/>
    </location>
</feature>
<dbReference type="Pfam" id="PF00834">
    <property type="entry name" value="Ribul_P_3_epim"/>
    <property type="match status" value="1"/>
</dbReference>
<evidence type="ECO:0000256" key="1">
    <source>
        <dbReference type="ARBA" id="ARBA00022723"/>
    </source>
</evidence>
<evidence type="ECO:0000313" key="3">
    <source>
        <dbReference type="EMBL" id="SVD34799.1"/>
    </source>
</evidence>
<dbReference type="InterPro" id="IPR013785">
    <property type="entry name" value="Aldolase_TIM"/>
</dbReference>
<accession>A0A382UKJ7</accession>
<evidence type="ECO:0000256" key="2">
    <source>
        <dbReference type="ARBA" id="ARBA00023235"/>
    </source>
</evidence>
<dbReference type="InterPro" id="IPR011060">
    <property type="entry name" value="RibuloseP-bd_barrel"/>
</dbReference>
<dbReference type="PANTHER" id="PTHR11749">
    <property type="entry name" value="RIBULOSE-5-PHOSPHATE-3-EPIMERASE"/>
    <property type="match status" value="1"/>
</dbReference>
<dbReference type="AlphaFoldDB" id="A0A382UKJ7"/>
<dbReference type="EMBL" id="UINC01144961">
    <property type="protein sequence ID" value="SVD34799.1"/>
    <property type="molecule type" value="Genomic_DNA"/>
</dbReference>
<name>A0A382UKJ7_9ZZZZ</name>
<gene>
    <name evidence="3" type="ORF">METZ01_LOCUS387653</name>
</gene>
<dbReference type="SUPFAM" id="SSF51366">
    <property type="entry name" value="Ribulose-phoshate binding barrel"/>
    <property type="match status" value="1"/>
</dbReference>
<reference evidence="3" key="1">
    <citation type="submission" date="2018-05" db="EMBL/GenBank/DDBJ databases">
        <authorList>
            <person name="Lanie J.A."/>
            <person name="Ng W.-L."/>
            <person name="Kazmierczak K.M."/>
            <person name="Andrzejewski T.M."/>
            <person name="Davidsen T.M."/>
            <person name="Wayne K.J."/>
            <person name="Tettelin H."/>
            <person name="Glass J.I."/>
            <person name="Rusch D."/>
            <person name="Podicherti R."/>
            <person name="Tsui H.-C.T."/>
            <person name="Winkler M.E."/>
        </authorList>
    </citation>
    <scope>NUCLEOTIDE SEQUENCE</scope>
</reference>
<dbReference type="GO" id="GO:0005975">
    <property type="term" value="P:carbohydrate metabolic process"/>
    <property type="evidence" value="ECO:0007669"/>
    <property type="project" value="InterPro"/>
</dbReference>
<evidence type="ECO:0008006" key="4">
    <source>
        <dbReference type="Google" id="ProtNLM"/>
    </source>
</evidence>
<proteinExistence type="predicted"/>
<dbReference type="GO" id="GO:0016857">
    <property type="term" value="F:racemase and epimerase activity, acting on carbohydrates and derivatives"/>
    <property type="evidence" value="ECO:0007669"/>
    <property type="project" value="InterPro"/>
</dbReference>
<organism evidence="3">
    <name type="scientific">marine metagenome</name>
    <dbReference type="NCBI Taxonomy" id="408172"/>
    <lineage>
        <taxon>unclassified sequences</taxon>
        <taxon>metagenomes</taxon>
        <taxon>ecological metagenomes</taxon>
    </lineage>
</organism>
<keyword evidence="1" id="KW-0479">Metal-binding</keyword>
<dbReference type="GO" id="GO:0046872">
    <property type="term" value="F:metal ion binding"/>
    <property type="evidence" value="ECO:0007669"/>
    <property type="project" value="UniProtKB-KW"/>
</dbReference>